<feature type="compositionally biased region" description="Low complexity" evidence="1">
    <location>
        <begin position="104"/>
        <end position="121"/>
    </location>
</feature>
<dbReference type="OrthoDB" id="1924287at2759"/>
<organism evidence="2 3">
    <name type="scientific">Cinara cedri</name>
    <dbReference type="NCBI Taxonomy" id="506608"/>
    <lineage>
        <taxon>Eukaryota</taxon>
        <taxon>Metazoa</taxon>
        <taxon>Ecdysozoa</taxon>
        <taxon>Arthropoda</taxon>
        <taxon>Hexapoda</taxon>
        <taxon>Insecta</taxon>
        <taxon>Pterygota</taxon>
        <taxon>Neoptera</taxon>
        <taxon>Paraneoptera</taxon>
        <taxon>Hemiptera</taxon>
        <taxon>Sternorrhyncha</taxon>
        <taxon>Aphidomorpha</taxon>
        <taxon>Aphidoidea</taxon>
        <taxon>Aphididae</taxon>
        <taxon>Lachninae</taxon>
        <taxon>Cinara</taxon>
    </lineage>
</organism>
<dbReference type="AlphaFoldDB" id="A0A5E4MIX1"/>
<gene>
    <name evidence="2" type="ORF">CINCED_3A025587</name>
</gene>
<proteinExistence type="predicted"/>
<dbReference type="EMBL" id="CABPRJ010000514">
    <property type="protein sequence ID" value="VVC30381.1"/>
    <property type="molecule type" value="Genomic_DNA"/>
</dbReference>
<evidence type="ECO:0000256" key="1">
    <source>
        <dbReference type="SAM" id="MobiDB-lite"/>
    </source>
</evidence>
<keyword evidence="3" id="KW-1185">Reference proteome</keyword>
<evidence type="ECO:0000313" key="3">
    <source>
        <dbReference type="Proteomes" id="UP000325440"/>
    </source>
</evidence>
<evidence type="ECO:0000313" key="2">
    <source>
        <dbReference type="EMBL" id="VVC30381.1"/>
    </source>
</evidence>
<accession>A0A5E4MIX1</accession>
<sequence>MENKVCNVRNSKRNHSDDELLTLKTGDAYISPTKLRILPESITKSRELRQAFEGIFPKDNPKVRFFINYFISVGLGSLIDELHDFLRIQPNQVSAVAKNIDQLSESSDSNDDSNSSTSNIN</sequence>
<feature type="region of interest" description="Disordered" evidence="1">
    <location>
        <begin position="102"/>
        <end position="121"/>
    </location>
</feature>
<protein>
    <submittedName>
        <fullName evidence="2">Uncharacterized protein</fullName>
    </submittedName>
</protein>
<reference evidence="2 3" key="1">
    <citation type="submission" date="2019-08" db="EMBL/GenBank/DDBJ databases">
        <authorList>
            <person name="Alioto T."/>
            <person name="Alioto T."/>
            <person name="Gomez Garrido J."/>
        </authorList>
    </citation>
    <scope>NUCLEOTIDE SEQUENCE [LARGE SCALE GENOMIC DNA]</scope>
</reference>
<dbReference type="Proteomes" id="UP000325440">
    <property type="component" value="Unassembled WGS sequence"/>
</dbReference>
<name>A0A5E4MIX1_9HEMI</name>